<feature type="region of interest" description="Disordered" evidence="1">
    <location>
        <begin position="577"/>
        <end position="599"/>
    </location>
</feature>
<dbReference type="AlphaFoldDB" id="A0A835XSU1"/>
<accession>A0A835XSU1</accession>
<protein>
    <submittedName>
        <fullName evidence="2">Uncharacterized protein</fullName>
    </submittedName>
</protein>
<comment type="caution">
    <text evidence="2">The sequence shown here is derived from an EMBL/GenBank/DDBJ whole genome shotgun (WGS) entry which is preliminary data.</text>
</comment>
<sequence>MAFEDTANPGSTKYGTSSGGFLDLTSSAGVLPTDLPSWSTNPSAAFTIVVIQSLKTQTADWKANYLVAGLSCNTSGLSFGTRESYMSGPWAWQRAFHTTKPVPVEPGWTLHAFVRRLGGTEGAYYYAGASGGIALREAFKDQARIAIGPDRLTVGTSTCSRTANSRTLLGAVLVYNRALSVTDLKRIHEAYAPRFGWSRGGPSTPVCLPGIQMKGNPLSATAVPLALAPNPAACRTACTNNATCEFSVFNAGAGPCWLRRSAISGTTGTNAASANATTCFSRPNYGNYYCIRNWDVKGSSYRTYTPMDKSTCLGECDRDPTCQFAFMASNTRACVLKRAIFTGANGTTQYVAPTAGSSVETCVKARVQPNPTECGKWTKGAPGETRVQKDCDGDGILDAVLFDTSGARGVALSTRGCSTADADTGYPSAPDAACPAVLRSLCPRPPAGWCPSGRVLQLDCDADGVKDLACIPTDDRSANKVVRSGLGCVPGAADSFCPPLTANGSCPYPAGQPCGTARLLSVDCNNDRVRDWVCLGDGGQRGVIRSAACNTSAAVSGWPTAPDRACPILFGMGALRPAPPPPKPPSPPNPPPSPRPPSPPPVCVSYPGYRYQAGVVHAGDDLVKVASAAEARTACSRRQDCAGFTGQGWLKSKVAGTTPGNASLCLYTKIPTTCPYANGYYSYGDMAHASDTLRTYPSLAAAAAACAADAACLGYSGTAAGGQTKSWPLPAVYSHPNCLYAKVTPCPEVLETWGLYNYEAMADLDQPDNNIKQVIHPNATFPLTSTFLACEDDPYCSGFNSKGWLKKDFLSPVFSYGSCLYTRVPNEQCQDIDSSSGFYTVTPSVALVGKPYGHGWNQWMGVDDCNEWNRCSSLVCTNPTASSEWLTLCDLYEDVEVDRSYKIYKHDSCFYNKIPW</sequence>
<gene>
    <name evidence="2" type="ORF">HYH03_015852</name>
</gene>
<evidence type="ECO:0000313" key="2">
    <source>
        <dbReference type="EMBL" id="KAG2485359.1"/>
    </source>
</evidence>
<dbReference type="Gene3D" id="3.50.4.10">
    <property type="entry name" value="Hepatocyte Growth Factor"/>
    <property type="match status" value="1"/>
</dbReference>
<dbReference type="EMBL" id="JAEHOE010000130">
    <property type="protein sequence ID" value="KAG2485359.1"/>
    <property type="molecule type" value="Genomic_DNA"/>
</dbReference>
<reference evidence="2" key="1">
    <citation type="journal article" date="2020" name="bioRxiv">
        <title>Comparative genomics of Chlamydomonas.</title>
        <authorList>
            <person name="Craig R.J."/>
            <person name="Hasan A.R."/>
            <person name="Ness R.W."/>
            <person name="Keightley P.D."/>
        </authorList>
    </citation>
    <scope>NUCLEOTIDE SEQUENCE</scope>
    <source>
        <strain evidence="2">CCAP 11/70</strain>
    </source>
</reference>
<dbReference type="Proteomes" id="UP000612055">
    <property type="component" value="Unassembled WGS sequence"/>
</dbReference>
<dbReference type="SUPFAM" id="SSF69318">
    <property type="entry name" value="Integrin alpha N-terminal domain"/>
    <property type="match status" value="1"/>
</dbReference>
<proteinExistence type="predicted"/>
<name>A0A835XSU1_9CHLO</name>
<evidence type="ECO:0000256" key="1">
    <source>
        <dbReference type="SAM" id="MobiDB-lite"/>
    </source>
</evidence>
<keyword evidence="3" id="KW-1185">Reference proteome</keyword>
<evidence type="ECO:0000313" key="3">
    <source>
        <dbReference type="Proteomes" id="UP000612055"/>
    </source>
</evidence>
<dbReference type="InterPro" id="IPR028994">
    <property type="entry name" value="Integrin_alpha_N"/>
</dbReference>
<organism evidence="2 3">
    <name type="scientific">Edaphochlamys debaryana</name>
    <dbReference type="NCBI Taxonomy" id="47281"/>
    <lineage>
        <taxon>Eukaryota</taxon>
        <taxon>Viridiplantae</taxon>
        <taxon>Chlorophyta</taxon>
        <taxon>core chlorophytes</taxon>
        <taxon>Chlorophyceae</taxon>
        <taxon>CS clade</taxon>
        <taxon>Chlamydomonadales</taxon>
        <taxon>Chlamydomonadales incertae sedis</taxon>
        <taxon>Edaphochlamys</taxon>
    </lineage>
</organism>